<dbReference type="STRING" id="1121455.SAMN02745728_01118"/>
<sequence>MKTPELEYKKAMQWGESDPYRRGRTHVGMWAWLLQRISAVFIIIFLTLHMFYTYKPFIQFMLLLTLVFHAALGLRVIILDCNLVNIKYHTYLIPWLLGIGLAIMGVVWFVIY</sequence>
<organism evidence="2 3">
    <name type="scientific">Desulfovibrio litoralis DSM 11393</name>
    <dbReference type="NCBI Taxonomy" id="1121455"/>
    <lineage>
        <taxon>Bacteria</taxon>
        <taxon>Pseudomonadati</taxon>
        <taxon>Thermodesulfobacteriota</taxon>
        <taxon>Desulfovibrionia</taxon>
        <taxon>Desulfovibrionales</taxon>
        <taxon>Desulfovibrionaceae</taxon>
        <taxon>Desulfovibrio</taxon>
    </lineage>
</organism>
<dbReference type="InterPro" id="IPR034804">
    <property type="entry name" value="SQR/QFR_C/D"/>
</dbReference>
<feature type="transmembrane region" description="Helical" evidence="1">
    <location>
        <begin position="90"/>
        <end position="111"/>
    </location>
</feature>
<feature type="transmembrane region" description="Helical" evidence="1">
    <location>
        <begin position="30"/>
        <end position="51"/>
    </location>
</feature>
<name>A0A1M7SPI3_9BACT</name>
<reference evidence="2 3" key="1">
    <citation type="submission" date="2016-12" db="EMBL/GenBank/DDBJ databases">
        <authorList>
            <person name="Song W.-J."/>
            <person name="Kurnit D.M."/>
        </authorList>
    </citation>
    <scope>NUCLEOTIDE SEQUENCE [LARGE SCALE GENOMIC DNA]</scope>
    <source>
        <strain evidence="2 3">DSM 11393</strain>
    </source>
</reference>
<dbReference type="AlphaFoldDB" id="A0A1M7SPI3"/>
<dbReference type="Gene3D" id="1.20.1300.10">
    <property type="entry name" value="Fumarate reductase/succinate dehydrogenase, transmembrane subunit"/>
    <property type="match status" value="1"/>
</dbReference>
<keyword evidence="1" id="KW-1133">Transmembrane helix</keyword>
<protein>
    <submittedName>
        <fullName evidence="2">Succinate dehydrogenase subunit C</fullName>
    </submittedName>
</protein>
<keyword evidence="1" id="KW-0812">Transmembrane</keyword>
<feature type="transmembrane region" description="Helical" evidence="1">
    <location>
        <begin position="57"/>
        <end position="78"/>
    </location>
</feature>
<dbReference type="RefSeq" id="WP_072696803.1">
    <property type="nucleotide sequence ID" value="NZ_FRDI01000004.1"/>
</dbReference>
<evidence type="ECO:0000256" key="1">
    <source>
        <dbReference type="SAM" id="Phobius"/>
    </source>
</evidence>
<proteinExistence type="predicted"/>
<dbReference type="Proteomes" id="UP000186469">
    <property type="component" value="Unassembled WGS sequence"/>
</dbReference>
<dbReference type="OrthoDB" id="276905at2"/>
<gene>
    <name evidence="2" type="ORF">SAMN02745728_01118</name>
</gene>
<evidence type="ECO:0000313" key="3">
    <source>
        <dbReference type="Proteomes" id="UP000186469"/>
    </source>
</evidence>
<keyword evidence="1" id="KW-0472">Membrane</keyword>
<dbReference type="SUPFAM" id="SSF81343">
    <property type="entry name" value="Fumarate reductase respiratory complex transmembrane subunits"/>
    <property type="match status" value="1"/>
</dbReference>
<accession>A0A1M7SPI3</accession>
<evidence type="ECO:0000313" key="2">
    <source>
        <dbReference type="EMBL" id="SHN60338.1"/>
    </source>
</evidence>
<dbReference type="GO" id="GO:0016020">
    <property type="term" value="C:membrane"/>
    <property type="evidence" value="ECO:0007669"/>
    <property type="project" value="InterPro"/>
</dbReference>
<keyword evidence="3" id="KW-1185">Reference proteome</keyword>
<dbReference type="EMBL" id="FRDI01000004">
    <property type="protein sequence ID" value="SHN60338.1"/>
    <property type="molecule type" value="Genomic_DNA"/>
</dbReference>